<dbReference type="Proteomes" id="UP000319257">
    <property type="component" value="Unassembled WGS sequence"/>
</dbReference>
<dbReference type="AlphaFoldDB" id="A0A507AYZ1"/>
<organism evidence="2 3">
    <name type="scientific">Thyridium curvatum</name>
    <dbReference type="NCBI Taxonomy" id="1093900"/>
    <lineage>
        <taxon>Eukaryota</taxon>
        <taxon>Fungi</taxon>
        <taxon>Dikarya</taxon>
        <taxon>Ascomycota</taxon>
        <taxon>Pezizomycotina</taxon>
        <taxon>Sordariomycetes</taxon>
        <taxon>Sordariomycetidae</taxon>
        <taxon>Thyridiales</taxon>
        <taxon>Thyridiaceae</taxon>
        <taxon>Thyridium</taxon>
    </lineage>
</organism>
<accession>A0A507AYZ1</accession>
<dbReference type="EMBL" id="SKBQ01000067">
    <property type="protein sequence ID" value="TPX09460.1"/>
    <property type="molecule type" value="Genomic_DNA"/>
</dbReference>
<feature type="signal peptide" evidence="1">
    <location>
        <begin position="1"/>
        <end position="17"/>
    </location>
</feature>
<evidence type="ECO:0000313" key="2">
    <source>
        <dbReference type="EMBL" id="TPX09460.1"/>
    </source>
</evidence>
<dbReference type="RefSeq" id="XP_030991171.1">
    <property type="nucleotide sequence ID" value="XM_031144303.1"/>
</dbReference>
<dbReference type="InParanoid" id="A0A507AYZ1"/>
<evidence type="ECO:0000256" key="1">
    <source>
        <dbReference type="SAM" id="SignalP"/>
    </source>
</evidence>
<dbReference type="GeneID" id="41976795"/>
<evidence type="ECO:0000313" key="3">
    <source>
        <dbReference type="Proteomes" id="UP000319257"/>
    </source>
</evidence>
<protein>
    <submittedName>
        <fullName evidence="2">Uncharacterized protein</fullName>
    </submittedName>
</protein>
<keyword evidence="1" id="KW-0732">Signal</keyword>
<keyword evidence="3" id="KW-1185">Reference proteome</keyword>
<gene>
    <name evidence="2" type="ORF">E0L32_009348</name>
</gene>
<sequence length="79" mass="8908">MKFTLVALLTAATVAMANPHQGANFPQLVERKACYHESDCGWTYGAKCEHYCRQYGQDVGVDRMEKCSILNNKRCCCTK</sequence>
<dbReference type="OrthoDB" id="4572284at2759"/>
<reference evidence="2 3" key="1">
    <citation type="submission" date="2019-06" db="EMBL/GenBank/DDBJ databases">
        <title>Draft genome sequence of the filamentous fungus Phialemoniopsis curvata isolated from diesel fuel.</title>
        <authorList>
            <person name="Varaljay V.A."/>
            <person name="Lyon W.J."/>
            <person name="Crouch A.L."/>
            <person name="Drake C.E."/>
            <person name="Hollomon J.M."/>
            <person name="Nadeau L.J."/>
            <person name="Nunn H.S."/>
            <person name="Stevenson B.S."/>
            <person name="Bojanowski C.L."/>
            <person name="Crookes-Goodson W.J."/>
        </authorList>
    </citation>
    <scope>NUCLEOTIDE SEQUENCE [LARGE SCALE GENOMIC DNA]</scope>
    <source>
        <strain evidence="2 3">D216</strain>
    </source>
</reference>
<comment type="caution">
    <text evidence="2">The sequence shown here is derived from an EMBL/GenBank/DDBJ whole genome shotgun (WGS) entry which is preliminary data.</text>
</comment>
<feature type="chain" id="PRO_5021255574" evidence="1">
    <location>
        <begin position="18"/>
        <end position="79"/>
    </location>
</feature>
<name>A0A507AYZ1_9PEZI</name>
<proteinExistence type="predicted"/>